<sequence>MKRVLTTVLLFCVCSSAFATTYSSRNSTAYLLGQYASHTITTHPAQPYSAVYSWRTHVKFDGDPGPLGYNGDIIGYTDGSGALIIEAIIANDPVYCGTYHAERVAVGSPTNPKSNYINFKIEVGLIGPRPPWFNQCREGTGTGGGSGGGGGGTIEQ</sequence>
<organism evidence="2 3">
    <name type="scientific">Arenicella xantha</name>
    <dbReference type="NCBI Taxonomy" id="644221"/>
    <lineage>
        <taxon>Bacteria</taxon>
        <taxon>Pseudomonadati</taxon>
        <taxon>Pseudomonadota</taxon>
        <taxon>Gammaproteobacteria</taxon>
        <taxon>Arenicellales</taxon>
        <taxon>Arenicellaceae</taxon>
        <taxon>Arenicella</taxon>
    </lineage>
</organism>
<gene>
    <name evidence="2" type="ORF">DFR28_102671</name>
</gene>
<keyword evidence="1" id="KW-0732">Signal</keyword>
<feature type="chain" id="PRO_5017313662" evidence="1">
    <location>
        <begin position="20"/>
        <end position="156"/>
    </location>
</feature>
<dbReference type="Proteomes" id="UP000253083">
    <property type="component" value="Unassembled WGS sequence"/>
</dbReference>
<evidence type="ECO:0000256" key="1">
    <source>
        <dbReference type="SAM" id="SignalP"/>
    </source>
</evidence>
<name>A0A395JKG9_9GAMM</name>
<accession>A0A395JKG9</accession>
<keyword evidence="3" id="KW-1185">Reference proteome</keyword>
<protein>
    <submittedName>
        <fullName evidence="2">Uncharacterized protein</fullName>
    </submittedName>
</protein>
<evidence type="ECO:0000313" key="3">
    <source>
        <dbReference type="Proteomes" id="UP000253083"/>
    </source>
</evidence>
<dbReference type="RefSeq" id="WP_113954034.1">
    <property type="nucleotide sequence ID" value="NZ_QNRT01000002.1"/>
</dbReference>
<proteinExistence type="predicted"/>
<comment type="caution">
    <text evidence="2">The sequence shown here is derived from an EMBL/GenBank/DDBJ whole genome shotgun (WGS) entry which is preliminary data.</text>
</comment>
<dbReference type="EMBL" id="QNRT01000002">
    <property type="protein sequence ID" value="RBP51252.1"/>
    <property type="molecule type" value="Genomic_DNA"/>
</dbReference>
<evidence type="ECO:0000313" key="2">
    <source>
        <dbReference type="EMBL" id="RBP51252.1"/>
    </source>
</evidence>
<reference evidence="2 3" key="1">
    <citation type="submission" date="2018-06" db="EMBL/GenBank/DDBJ databases">
        <title>Genomic Encyclopedia of Type Strains, Phase IV (KMG-IV): sequencing the most valuable type-strain genomes for metagenomic binning, comparative biology and taxonomic classification.</title>
        <authorList>
            <person name="Goeker M."/>
        </authorList>
    </citation>
    <scope>NUCLEOTIDE SEQUENCE [LARGE SCALE GENOMIC DNA]</scope>
    <source>
        <strain evidence="2 3">DSM 24032</strain>
    </source>
</reference>
<dbReference type="InParanoid" id="A0A395JKG9"/>
<feature type="signal peptide" evidence="1">
    <location>
        <begin position="1"/>
        <end position="19"/>
    </location>
</feature>
<dbReference type="AlphaFoldDB" id="A0A395JKG9"/>